<proteinExistence type="predicted"/>
<evidence type="ECO:0000313" key="1">
    <source>
        <dbReference type="EMBL" id="CAB0187255.1"/>
    </source>
</evidence>
<dbReference type="EMBL" id="LT708304">
    <property type="protein sequence ID" value="SIU01623.1"/>
    <property type="molecule type" value="Genomic_DNA"/>
</dbReference>
<keyword evidence="3" id="KW-1185">Reference proteome</keyword>
<sequence>MAGTPTCSPRLAQDSHCCAVAPKRSALRGHVSTRLGRESGVVTVLSPRLVRLGARAGAEEVCCGGGVL</sequence>
<accession>A0A1R3Y2S4</accession>
<dbReference type="AlphaFoldDB" id="A0A1R3Y2S4"/>
<reference evidence="2" key="2">
    <citation type="submission" date="2016-12" db="EMBL/GenBank/DDBJ databases">
        <authorList>
            <person name="Malone K.M."/>
        </authorList>
    </citation>
    <scope>NUCLEOTIDE SEQUENCE</scope>
    <source>
        <strain evidence="2">AF2122/97</strain>
    </source>
</reference>
<reference evidence="1" key="4">
    <citation type="submission" date="2020-02" db="EMBL/GenBank/DDBJ databases">
        <authorList>
            <person name="Farrell D."/>
            <person name="Gordon V S."/>
        </authorList>
    </citation>
    <scope>NUCLEOTIDE SEQUENCE</scope>
    <source>
        <strain evidence="1">AF2122/97</strain>
    </source>
</reference>
<dbReference type="KEGG" id="mbo:BQ2027_MB2999CA"/>
<protein>
    <submittedName>
        <fullName evidence="2">Mb2999cA protein</fullName>
    </submittedName>
</protein>
<reference evidence="3" key="3">
    <citation type="journal article" date="2017" name="Genome Announc.">
        <title>Updated reference genome sequence and annotation of Mycobacterium bovis AF2122/97.</title>
        <authorList>
            <person name="Malone K.M."/>
            <person name="Farrell D."/>
            <person name="Stuber T.P."/>
            <person name="Schubert O.T."/>
            <person name="Aebersold R."/>
            <person name="Robbe-Austerman S."/>
            <person name="Gordon S.V."/>
        </authorList>
    </citation>
    <scope>NUCLEOTIDE SEQUENCE [LARGE SCALE GENOMIC DNA]</scope>
    <source>
        <strain evidence="3">ATCC BAA-935 / AF2122/97</strain>
    </source>
</reference>
<reference evidence="2" key="5">
    <citation type="submission" date="2020-04" db="EMBL/GenBank/DDBJ databases">
        <authorList>
            <person name="Malone M K."/>
            <person name="Farrell D."/>
            <person name="Malone K."/>
        </authorList>
    </citation>
    <scope>NUCLEOTIDE SEQUENCE</scope>
    <source>
        <strain evidence="2">AF2122/97</strain>
    </source>
</reference>
<dbReference type="EMBL" id="LR777660">
    <property type="protein sequence ID" value="CAB0187255.1"/>
    <property type="molecule type" value="Genomic_DNA"/>
</dbReference>
<name>A0A1R3Y2S4_MYCBO</name>
<evidence type="ECO:0000313" key="3">
    <source>
        <dbReference type="Proteomes" id="UP000001419"/>
    </source>
</evidence>
<gene>
    <name evidence="2" type="primary">Mb2999cA</name>
    <name evidence="2" type="ordered locus">BQ2027_MB2999CA</name>
</gene>
<organism evidence="2 3">
    <name type="scientific">Mycobacterium bovis (strain ATCC BAA-935 / AF2122/97)</name>
    <dbReference type="NCBI Taxonomy" id="233413"/>
    <lineage>
        <taxon>Bacteria</taxon>
        <taxon>Bacillati</taxon>
        <taxon>Actinomycetota</taxon>
        <taxon>Actinomycetes</taxon>
        <taxon>Mycobacteriales</taxon>
        <taxon>Mycobacteriaceae</taxon>
        <taxon>Mycobacterium</taxon>
        <taxon>Mycobacterium tuberculosis complex</taxon>
    </lineage>
</organism>
<evidence type="ECO:0000313" key="2">
    <source>
        <dbReference type="EMBL" id="SIU01623.1"/>
    </source>
</evidence>
<dbReference type="Proteomes" id="UP000001419">
    <property type="component" value="Chromosome"/>
</dbReference>
<reference evidence="3" key="1">
    <citation type="journal article" date="2003" name="Proc. Natl. Acad. Sci. U.S.A.">
        <title>The complete genome sequence of Mycobacterium bovis.</title>
        <authorList>
            <person name="Garnier T."/>
            <person name="Eiglmeier K."/>
            <person name="Camus J.-C."/>
            <person name="Medina N."/>
            <person name="Mansoor H."/>
            <person name="Pryor M."/>
            <person name="Duthoy S."/>
            <person name="Grondin S."/>
            <person name="Lacroix C."/>
            <person name="Monsempe C."/>
            <person name="Simon S."/>
            <person name="Harris B."/>
            <person name="Atkin R."/>
            <person name="Doggett J."/>
            <person name="Mayes R."/>
            <person name="Keating L."/>
            <person name="Wheeler P.R."/>
            <person name="Parkhill J."/>
            <person name="Barrell B.G."/>
            <person name="Cole S.T."/>
            <person name="Gordon S.V."/>
            <person name="Hewinson R.G."/>
        </authorList>
    </citation>
    <scope>NUCLEOTIDE SEQUENCE [LARGE SCALE GENOMIC DNA]</scope>
    <source>
        <strain evidence="3">ATCC BAA-935 / AF2122/97</strain>
    </source>
</reference>